<name>A0A8S2LK00_9BILA</name>
<dbReference type="AlphaFoldDB" id="A0A8S2LK00"/>
<keyword evidence="3" id="KW-0645">Protease</keyword>
<organism evidence="6 7">
    <name type="scientific">Rotaria magnacalcarata</name>
    <dbReference type="NCBI Taxonomy" id="392030"/>
    <lineage>
        <taxon>Eukaryota</taxon>
        <taxon>Metazoa</taxon>
        <taxon>Spiralia</taxon>
        <taxon>Gnathifera</taxon>
        <taxon>Rotifera</taxon>
        <taxon>Eurotatoria</taxon>
        <taxon>Bdelloidea</taxon>
        <taxon>Philodinida</taxon>
        <taxon>Philodinidae</taxon>
        <taxon>Rotaria</taxon>
    </lineage>
</organism>
<evidence type="ECO:0000313" key="6">
    <source>
        <dbReference type="EMBL" id="CAF3909348.1"/>
    </source>
</evidence>
<dbReference type="CDD" id="cd00190">
    <property type="entry name" value="Tryp_SPc"/>
    <property type="match status" value="2"/>
</dbReference>
<dbReference type="SMART" id="SM00020">
    <property type="entry name" value="Tryp_SPc"/>
    <property type="match status" value="3"/>
</dbReference>
<feature type="chain" id="PRO_5035746169" description="Peptidase S1 domain-containing protein" evidence="4">
    <location>
        <begin position="23"/>
        <end position="946"/>
    </location>
</feature>
<dbReference type="EMBL" id="CAJOBI010001994">
    <property type="protein sequence ID" value="CAF3909348.1"/>
    <property type="molecule type" value="Genomic_DNA"/>
</dbReference>
<sequence length="946" mass="105322">MIQLCLLCIISLMNVGLLHVNGQFKCNKQFVPCGCGLNHVDMSNNLIYSGEVVPYSWSMVVSLQYDCHHDGNIAAHCCTATILSESYVLTSAQCVDRIDSSSILAGKVSVLAGVHTRSEQDGTVRTIDHIYIHPKWTRMSDGYINDIAILHLSEPFDFDKNIYITRTCPSSRLNFLNEDIKYTEHETFLSIVSWNSTQTTGSLSSETLQQIAMYFNKQRDSRCDASIKNAEMQFCAEVQENMKGSYQSTLGSAAFQWIGDRWEQVGIVSLDMFAPFPDNRHQRFTRIGPFYEWIQSILGSLNSKTAVEMKTSPPASSAFRKYPTHYRCNRKTVSCGCSREQVQISPSAIFSSEDAIANSWSMVASLRFNGTNQHACGGSILSDYFILTAAHCVDKLPKTSPTGVTVAAGIHERLEGGIDIMEVDQIYIHPNWTGSSDGYQNDIAILHLSQSMGIDTNPFLERTCVPYVKRDNTDLAQYPPSGTRLAIIGWGAIQHGANNLSDALRQTEAFVLNNNNPRCRLSLKNNKTQFCAGLNSGIKDTCTGDSGGPILEWKGKWWQQVGIASYRSSCGMDDQPNIYTRLAYYFDWMETVINESLTTTTMKPPVTNSPVTYTCDKEIPCGCGYNDVVLPPSRIVGGYDAIPYSWSMVVSLRRLTDNRHICGGSILSEFFILTAAHCVMNRQTEAPTNLFVAVGSNKQSEFSQIPNEVDRIYMHPEWVPSQTGNWNDIAILHLSQSLNISTNPFIKRTCLQRFNSSTNMLHYPGNGTRLAVIGWGLLEDEVFGETPEDLQQVEIFAMDKRDEPCDKTIKDKARQFCAGIPIQGDKDSCRGDSGGPILEWKQNRWEQIGIVSYGVICADPRYPTVFTQVANYIDWIEKVINESLAISHSTATVSHSTTTVSHSTTTVSHSTATVPGAGATLQLYSTFLLLFPLILYRACHLWASLL</sequence>
<dbReference type="InterPro" id="IPR001254">
    <property type="entry name" value="Trypsin_dom"/>
</dbReference>
<dbReference type="InterPro" id="IPR018114">
    <property type="entry name" value="TRYPSIN_HIS"/>
</dbReference>
<feature type="domain" description="Peptidase S1" evidence="5">
    <location>
        <begin position="47"/>
        <end position="299"/>
    </location>
</feature>
<evidence type="ECO:0000256" key="2">
    <source>
        <dbReference type="ARBA" id="ARBA00024195"/>
    </source>
</evidence>
<dbReference type="SUPFAM" id="SSF50494">
    <property type="entry name" value="Trypsin-like serine proteases"/>
    <property type="match status" value="3"/>
</dbReference>
<dbReference type="PROSITE" id="PS00135">
    <property type="entry name" value="TRYPSIN_SER"/>
    <property type="match status" value="2"/>
</dbReference>
<dbReference type="PROSITE" id="PS50240">
    <property type="entry name" value="TRYPSIN_DOM"/>
    <property type="match status" value="3"/>
</dbReference>
<dbReference type="GO" id="GO:0006508">
    <property type="term" value="P:proteolysis"/>
    <property type="evidence" value="ECO:0007669"/>
    <property type="project" value="UniProtKB-KW"/>
</dbReference>
<keyword evidence="1" id="KW-1015">Disulfide bond</keyword>
<dbReference type="InterPro" id="IPR033116">
    <property type="entry name" value="TRYPSIN_SER"/>
</dbReference>
<protein>
    <recommendedName>
        <fullName evidence="5">Peptidase S1 domain-containing protein</fullName>
    </recommendedName>
</protein>
<comment type="caution">
    <text evidence="6">The sequence shown here is derived from an EMBL/GenBank/DDBJ whole genome shotgun (WGS) entry which is preliminary data.</text>
</comment>
<evidence type="ECO:0000313" key="7">
    <source>
        <dbReference type="Proteomes" id="UP000676336"/>
    </source>
</evidence>
<keyword evidence="4" id="KW-0732">Signal</keyword>
<evidence type="ECO:0000256" key="4">
    <source>
        <dbReference type="SAM" id="SignalP"/>
    </source>
</evidence>
<dbReference type="Proteomes" id="UP000676336">
    <property type="component" value="Unassembled WGS sequence"/>
</dbReference>
<dbReference type="PRINTS" id="PR00722">
    <property type="entry name" value="CHYMOTRYPSIN"/>
</dbReference>
<dbReference type="PROSITE" id="PS00134">
    <property type="entry name" value="TRYPSIN_HIS"/>
    <property type="match status" value="2"/>
</dbReference>
<keyword evidence="3" id="KW-0378">Hydrolase</keyword>
<gene>
    <name evidence="6" type="ORF">SMN809_LOCUS7064</name>
</gene>
<feature type="domain" description="Peptidase S1" evidence="5">
    <location>
        <begin position="349"/>
        <end position="594"/>
    </location>
</feature>
<dbReference type="FunFam" id="2.40.10.10:FF:000068">
    <property type="entry name" value="transmembrane protease serine 2"/>
    <property type="match status" value="2"/>
</dbReference>
<dbReference type="GO" id="GO:0004252">
    <property type="term" value="F:serine-type endopeptidase activity"/>
    <property type="evidence" value="ECO:0007669"/>
    <property type="project" value="InterPro"/>
</dbReference>
<dbReference type="InterPro" id="IPR043504">
    <property type="entry name" value="Peptidase_S1_PA_chymotrypsin"/>
</dbReference>
<proteinExistence type="inferred from homology"/>
<accession>A0A8S2LK00</accession>
<evidence type="ECO:0000256" key="1">
    <source>
        <dbReference type="ARBA" id="ARBA00023157"/>
    </source>
</evidence>
<dbReference type="Gene3D" id="2.40.10.10">
    <property type="entry name" value="Trypsin-like serine proteases"/>
    <property type="match status" value="3"/>
</dbReference>
<dbReference type="Pfam" id="PF00089">
    <property type="entry name" value="Trypsin"/>
    <property type="match status" value="3"/>
</dbReference>
<dbReference type="InterPro" id="IPR051487">
    <property type="entry name" value="Ser/Thr_Proteases_Immune/Dev"/>
</dbReference>
<feature type="signal peptide" evidence="4">
    <location>
        <begin position="1"/>
        <end position="22"/>
    </location>
</feature>
<evidence type="ECO:0000256" key="3">
    <source>
        <dbReference type="RuleBase" id="RU363034"/>
    </source>
</evidence>
<reference evidence="6" key="1">
    <citation type="submission" date="2021-02" db="EMBL/GenBank/DDBJ databases">
        <authorList>
            <person name="Nowell W R."/>
        </authorList>
    </citation>
    <scope>NUCLEOTIDE SEQUENCE</scope>
</reference>
<feature type="domain" description="Peptidase S1" evidence="5">
    <location>
        <begin position="635"/>
        <end position="881"/>
    </location>
</feature>
<comment type="similarity">
    <text evidence="2">Belongs to the peptidase S1 family. CLIP subfamily.</text>
</comment>
<evidence type="ECO:0000259" key="5">
    <source>
        <dbReference type="PROSITE" id="PS50240"/>
    </source>
</evidence>
<dbReference type="InterPro" id="IPR001314">
    <property type="entry name" value="Peptidase_S1A"/>
</dbReference>
<dbReference type="PANTHER" id="PTHR24256">
    <property type="entry name" value="TRYPTASE-RELATED"/>
    <property type="match status" value="1"/>
</dbReference>
<dbReference type="InterPro" id="IPR009003">
    <property type="entry name" value="Peptidase_S1_PA"/>
</dbReference>
<keyword evidence="3" id="KW-0720">Serine protease</keyword>